<organism evidence="2 3">
    <name type="scientific">Branchiostoma lanceolatum</name>
    <name type="common">Common lancelet</name>
    <name type="synonym">Amphioxus lanceolatum</name>
    <dbReference type="NCBI Taxonomy" id="7740"/>
    <lineage>
        <taxon>Eukaryota</taxon>
        <taxon>Metazoa</taxon>
        <taxon>Chordata</taxon>
        <taxon>Cephalochordata</taxon>
        <taxon>Leptocardii</taxon>
        <taxon>Amphioxiformes</taxon>
        <taxon>Branchiostomatidae</taxon>
        <taxon>Branchiostoma</taxon>
    </lineage>
</organism>
<protein>
    <submittedName>
        <fullName evidence="2">Hypp1882 protein</fullName>
    </submittedName>
</protein>
<keyword evidence="3" id="KW-1185">Reference proteome</keyword>
<accession>A0A8J9ZPA9</accession>
<sequence>MVARFYLCCWRIVNQVPKELSDLETLSLKSIEKCHERHLERLGKGLHKLLTHGQMCQRAKLTFDPDGNVGDEKDGKAVEPTDTVPFDG</sequence>
<reference evidence="2" key="1">
    <citation type="submission" date="2022-01" db="EMBL/GenBank/DDBJ databases">
        <authorList>
            <person name="Braso-Vives M."/>
        </authorList>
    </citation>
    <scope>NUCLEOTIDE SEQUENCE</scope>
</reference>
<evidence type="ECO:0000313" key="2">
    <source>
        <dbReference type="EMBL" id="CAH1257692.1"/>
    </source>
</evidence>
<gene>
    <name evidence="2" type="primary">Hypp1882</name>
    <name evidence="2" type="ORF">BLAG_LOCUS15517</name>
</gene>
<feature type="compositionally biased region" description="Basic and acidic residues" evidence="1">
    <location>
        <begin position="70"/>
        <end position="79"/>
    </location>
</feature>
<evidence type="ECO:0000256" key="1">
    <source>
        <dbReference type="SAM" id="MobiDB-lite"/>
    </source>
</evidence>
<dbReference type="Proteomes" id="UP000838412">
    <property type="component" value="Chromosome 3"/>
</dbReference>
<evidence type="ECO:0000313" key="3">
    <source>
        <dbReference type="Proteomes" id="UP000838412"/>
    </source>
</evidence>
<name>A0A8J9ZPA9_BRALA</name>
<dbReference type="AlphaFoldDB" id="A0A8J9ZPA9"/>
<feature type="region of interest" description="Disordered" evidence="1">
    <location>
        <begin position="66"/>
        <end position="88"/>
    </location>
</feature>
<dbReference type="EMBL" id="OV696688">
    <property type="protein sequence ID" value="CAH1257692.1"/>
    <property type="molecule type" value="Genomic_DNA"/>
</dbReference>
<proteinExistence type="predicted"/>